<dbReference type="AlphaFoldDB" id="A0A811G476"/>
<feature type="coiled-coil region" evidence="1">
    <location>
        <begin position="314"/>
        <end position="341"/>
    </location>
</feature>
<evidence type="ECO:0000313" key="3">
    <source>
        <dbReference type="EMBL" id="CAB0622244.1"/>
    </source>
</evidence>
<feature type="coiled-coil region" evidence="1">
    <location>
        <begin position="94"/>
        <end position="159"/>
    </location>
</feature>
<keyword evidence="2" id="KW-0472">Membrane</keyword>
<name>A0A811G476_CORDP</name>
<dbReference type="GO" id="GO:0004674">
    <property type="term" value="F:protein serine/threonine kinase activity"/>
    <property type="evidence" value="ECO:0007669"/>
    <property type="project" value="UniProtKB-KW"/>
</dbReference>
<sequence>MHVASIVFVRDVVFPLMRDAHMPKFKLVFVSTATALAVGFSGTAVVTAAPTQNTDVCTNSPESLKAMQRWSAATKAVKRAEGDKVVAATYAEMLAEAQQDLQVKTAEAAEKMAELDRVQGAVDVRRTDKEIRDAFQELLELAEADLASADKALATAMETQRLAQEKLAQRQSQQKLFEVDAQIAEHYEQKLKELQATKDDVWNDYERQEKHKQIAHAESSLAQYEHDKVVYDAMKEIIAEAEANVKAADEAVLAAQKVRDEAAQKVELRKKQKEPYEVDVMVQEEFAKKVVSAKKDYDAAVVAKSEAEKQVALREQQLKNYVNVDAELEQAQEALRDAESGKVYASLKEADCFTAKAPEKLTPAAESDSPQRSNIFLAIIAGLGLAGLLAFFMPVIAKFLGR</sequence>
<keyword evidence="2" id="KW-0812">Transmembrane</keyword>
<comment type="caution">
    <text evidence="3">The sequence shown here is derived from an EMBL/GenBank/DDBJ whole genome shotgun (WGS) entry which is preliminary data.</text>
</comment>
<dbReference type="Proteomes" id="UP000480222">
    <property type="component" value="Unassembled WGS sequence"/>
</dbReference>
<accession>A0A811G476</accession>
<proteinExistence type="predicted"/>
<feature type="transmembrane region" description="Helical" evidence="2">
    <location>
        <begin position="375"/>
        <end position="397"/>
    </location>
</feature>
<organism evidence="3 4">
    <name type="scientific">Corynebacterium diphtheriae</name>
    <dbReference type="NCBI Taxonomy" id="1717"/>
    <lineage>
        <taxon>Bacteria</taxon>
        <taxon>Bacillati</taxon>
        <taxon>Actinomycetota</taxon>
        <taxon>Actinomycetes</taxon>
        <taxon>Mycobacteriales</taxon>
        <taxon>Corynebacteriaceae</taxon>
        <taxon>Corynebacterium</taxon>
    </lineage>
</organism>
<keyword evidence="3" id="KW-0808">Transferase</keyword>
<gene>
    <name evidence="3" type="ORF">CIP107547_02333</name>
</gene>
<evidence type="ECO:0000313" key="4">
    <source>
        <dbReference type="Proteomes" id="UP000480222"/>
    </source>
</evidence>
<dbReference type="EMBL" id="CADDAV010000032">
    <property type="protein sequence ID" value="CAB0622244.1"/>
    <property type="molecule type" value="Genomic_DNA"/>
</dbReference>
<evidence type="ECO:0000256" key="2">
    <source>
        <dbReference type="SAM" id="Phobius"/>
    </source>
</evidence>
<reference evidence="3 4" key="1">
    <citation type="submission" date="2020-02" db="EMBL/GenBank/DDBJ databases">
        <authorList>
            <person name="Brisse S."/>
        </authorList>
    </citation>
    <scope>NUCLEOTIDE SEQUENCE [LARGE SCALE GENOMIC DNA]</scope>
    <source>
        <strain evidence="3">CIP107547</strain>
    </source>
</reference>
<keyword evidence="2" id="KW-1133">Transmembrane helix</keyword>
<protein>
    <submittedName>
        <fullName evidence="3">Serine/threonine protein kinase</fullName>
    </submittedName>
</protein>
<feature type="coiled-coil region" evidence="1">
    <location>
        <begin position="207"/>
        <end position="258"/>
    </location>
</feature>
<keyword evidence="1" id="KW-0175">Coiled coil</keyword>
<keyword evidence="3" id="KW-0418">Kinase</keyword>
<keyword evidence="3" id="KW-0723">Serine/threonine-protein kinase</keyword>
<evidence type="ECO:0000256" key="1">
    <source>
        <dbReference type="SAM" id="Coils"/>
    </source>
</evidence>